<keyword evidence="4" id="KW-1185">Reference proteome</keyword>
<reference evidence="3" key="1">
    <citation type="submission" date="2013-10" db="EMBL/GenBank/DDBJ databases">
        <title>Genomic analysis of the causative agents of coccidiosis in chickens.</title>
        <authorList>
            <person name="Reid A.J."/>
            <person name="Blake D."/>
            <person name="Billington K."/>
            <person name="Browne H."/>
            <person name="Dunn M."/>
            <person name="Hung S."/>
            <person name="Kawahara F."/>
            <person name="Miranda-Saavedra D."/>
            <person name="Mourier T."/>
            <person name="Nagra H."/>
            <person name="Otto T.D."/>
            <person name="Rawlings N."/>
            <person name="Sanchez A."/>
            <person name="Sanders M."/>
            <person name="Subramaniam C."/>
            <person name="Tay Y."/>
            <person name="Dear P."/>
            <person name="Doerig C."/>
            <person name="Gruber A."/>
            <person name="Parkinson J."/>
            <person name="Shirley M."/>
            <person name="Wan K.L."/>
            <person name="Berriman M."/>
            <person name="Tomley F."/>
            <person name="Pain A."/>
        </authorList>
    </citation>
    <scope>NUCLEOTIDE SEQUENCE [LARGE SCALE GENOMIC DNA]</scope>
    <source>
        <strain evidence="3">Houghton</strain>
    </source>
</reference>
<dbReference type="InterPro" id="IPR021773">
    <property type="entry name" value="TPC11"/>
</dbReference>
<dbReference type="PANTHER" id="PTHR14374">
    <property type="entry name" value="FOIE GRAS"/>
    <property type="match status" value="1"/>
</dbReference>
<dbReference type="Pfam" id="PF11817">
    <property type="entry name" value="Foie-gras_1"/>
    <property type="match status" value="1"/>
</dbReference>
<protein>
    <recommendedName>
        <fullName evidence="2">Trafficking protein particle complex subunit 11 domain-containing protein</fullName>
    </recommendedName>
</protein>
<dbReference type="Proteomes" id="UP000018201">
    <property type="component" value="Unassembled WGS sequence"/>
</dbReference>
<feature type="compositionally biased region" description="Polar residues" evidence="1">
    <location>
        <begin position="838"/>
        <end position="850"/>
    </location>
</feature>
<evidence type="ECO:0000256" key="1">
    <source>
        <dbReference type="SAM" id="MobiDB-lite"/>
    </source>
</evidence>
<organism evidence="3 4">
    <name type="scientific">Eimeria praecox</name>
    <dbReference type="NCBI Taxonomy" id="51316"/>
    <lineage>
        <taxon>Eukaryota</taxon>
        <taxon>Sar</taxon>
        <taxon>Alveolata</taxon>
        <taxon>Apicomplexa</taxon>
        <taxon>Conoidasida</taxon>
        <taxon>Coccidia</taxon>
        <taxon>Eucoccidiorida</taxon>
        <taxon>Eimeriorina</taxon>
        <taxon>Eimeriidae</taxon>
        <taxon>Eimeria</taxon>
    </lineage>
</organism>
<dbReference type="OrthoDB" id="6278596at2759"/>
<dbReference type="EMBL" id="HG691310">
    <property type="protein sequence ID" value="CDI76176.1"/>
    <property type="molecule type" value="Genomic_DNA"/>
</dbReference>
<reference evidence="3" key="2">
    <citation type="submission" date="2013-10" db="EMBL/GenBank/DDBJ databases">
        <authorList>
            <person name="Aslett M."/>
        </authorList>
    </citation>
    <scope>NUCLEOTIDE SEQUENCE [LARGE SCALE GENOMIC DNA]</scope>
    <source>
        <strain evidence="3">Houghton</strain>
    </source>
</reference>
<dbReference type="PANTHER" id="PTHR14374:SF0">
    <property type="entry name" value="TRAFFICKING PROTEIN PARTICLE COMPLEX SUBUNIT 11"/>
    <property type="match status" value="1"/>
</dbReference>
<gene>
    <name evidence="3" type="ORF">EPH_0026800</name>
</gene>
<evidence type="ECO:0000259" key="2">
    <source>
        <dbReference type="Pfam" id="PF11817"/>
    </source>
</evidence>
<accession>U6G7E7</accession>
<feature type="domain" description="Trafficking protein particle complex subunit 11" evidence="2">
    <location>
        <begin position="153"/>
        <end position="256"/>
    </location>
</feature>
<evidence type="ECO:0000313" key="4">
    <source>
        <dbReference type="Proteomes" id="UP000018201"/>
    </source>
</evidence>
<sequence length="1160" mass="128330">MATIEFFRDRLQRRIVVPKIIVFVILPTGMEDPQSAVGFLKKLNPADIAAIFITCGVEDLKAKLEKLEQVSFDCSVEYYESEARRYRKQTQVTFKGDRSQTSAFHVYQTRCLIKAGYMLEFAQQPHAAMKSYITAWQFLTSYSQMAPALERMTVCNLISVRMYPMYFKAKEPSKAAHHAREHRAVLRENIPESPLQGYLLPLWLAQLHQLLAQLCEDAMRTSPSSLDTRDVWQLAGFHYQAAARYLQHVRAWIRTAKEVHPPPSMKGGLGVPSEWLGQPDTLQHGTGAFTTPSSQDPDAAAAAAQEEVFLRFIFFFNEAQVLTHATHLLSKAHIAFKLVGGYRSCPILACELADAMFDGHRLMTARQLYFTLATAFASCKYGHQKSWHLEAVPAVCSAAESGAPQHALDVECREQPRNEKAVSQRVTVDGDTGSPELFSAVHATTSARQSENFNQLVPDEPHLPPGSRLRFSGSTNCTGWWPLYRYVLARLTLCVSYLLSIPPADFLHKIARVDSRFSTAVGDSGRSLPVAENVEQPSLAASAAAPFDASAAAVTGGAQADAENCHIALKASFEIINILALREDIEDSDGSKRKQMHRYVETLLPLLRRFEQPYGTSPWIFHLDLHAVVVWTDFSSELHREQMVSDNDLFARHRVSVPRTGSESDSFSEGVKIGRVCFQHRLGFDISVLTFAELVTNTGKKAKCLLAASKDSPQTSAEEKVGHISLSHGALCYCDLYLSPQELRDVSGSTDSFKLDTVEAYPSKCICIGELAPYIVRLTIKQDWSECKFSIGLQCTAQESGGENDRTVDTSVLLEDEFESYLMELSDAKELDDDEGRTTNAGEQKETNGSMRLPTYPRLLRVPTNGSPCLPFTVKRDGSGLECTKERGGAGGRERVASPWVFDPREYRCQLSVAEWRALAGADAQDADEGLTSSEGVKVICVPMFIRLRRSGCFDVRVTVDINLDDIIQRLTTTSAVDCQRCLSLSSSLISFPSSGEGGPCEARQVNVTNVSGIALQLTDMCGAQVLLKYTRTADYLPFPFYCADLGIKENLTIARLPAVVKPLWLQCLHINLAHPVTSAVGVPFAFSAALENLTREAMELVVRLSYPQSESQNLEDSADLSSVTVCSDCPFMVGGQIKTQVIILPLSTKSLHWTLVASR</sequence>
<proteinExistence type="predicted"/>
<dbReference type="AlphaFoldDB" id="U6G7E7"/>
<name>U6G7E7_9EIME</name>
<feature type="region of interest" description="Disordered" evidence="1">
    <location>
        <begin position="829"/>
        <end position="850"/>
    </location>
</feature>
<evidence type="ECO:0000313" key="3">
    <source>
        <dbReference type="EMBL" id="CDI76176.1"/>
    </source>
</evidence>
<dbReference type="VEuPathDB" id="ToxoDB:EPH_0026800"/>